<sequence>MSSGKTISSDKDDTHWTKVVSNDRGISTMVGKNDGSGKHCNSHRNYDGSIHVKHRGECKVCDDERGSSDSGGGK</sequence>
<dbReference type="EMBL" id="VSSQ01000017">
    <property type="protein sequence ID" value="MPL62411.1"/>
    <property type="molecule type" value="Genomic_DNA"/>
</dbReference>
<evidence type="ECO:0000313" key="1">
    <source>
        <dbReference type="EMBL" id="MPL62411.1"/>
    </source>
</evidence>
<name>A0A644T935_9ZZZZ</name>
<dbReference type="AlphaFoldDB" id="A0A644T935"/>
<accession>A0A644T935</accession>
<protein>
    <submittedName>
        <fullName evidence="1">Uncharacterized protein</fullName>
    </submittedName>
</protein>
<proteinExistence type="predicted"/>
<reference evidence="1" key="1">
    <citation type="submission" date="2019-08" db="EMBL/GenBank/DDBJ databases">
        <authorList>
            <person name="Kucharzyk K."/>
            <person name="Murdoch R.W."/>
            <person name="Higgins S."/>
            <person name="Loffler F."/>
        </authorList>
    </citation>
    <scope>NUCLEOTIDE SEQUENCE</scope>
</reference>
<comment type="caution">
    <text evidence="1">The sequence shown here is derived from an EMBL/GenBank/DDBJ whole genome shotgun (WGS) entry which is preliminary data.</text>
</comment>
<gene>
    <name evidence="1" type="ORF">SDC9_08031</name>
</gene>
<organism evidence="1">
    <name type="scientific">bioreactor metagenome</name>
    <dbReference type="NCBI Taxonomy" id="1076179"/>
    <lineage>
        <taxon>unclassified sequences</taxon>
        <taxon>metagenomes</taxon>
        <taxon>ecological metagenomes</taxon>
    </lineage>
</organism>